<evidence type="ECO:0000256" key="1">
    <source>
        <dbReference type="ARBA" id="ARBA00022737"/>
    </source>
</evidence>
<evidence type="ECO:0000313" key="4">
    <source>
        <dbReference type="EMBL" id="KAF7121776.1"/>
    </source>
</evidence>
<dbReference type="AlphaFoldDB" id="A0A8H6Q800"/>
<dbReference type="Gene3D" id="3.40.50.300">
    <property type="entry name" value="P-loop containing nucleotide triphosphate hydrolases"/>
    <property type="match status" value="1"/>
</dbReference>
<dbReference type="OrthoDB" id="1577640at2759"/>
<proteinExistence type="predicted"/>
<reference evidence="5" key="1">
    <citation type="submission" date="2020-06" db="EMBL/GenBank/DDBJ databases">
        <title>Draft genome sequences of strains closely related to Aspergillus parafelis and Aspergillus hiratsukae.</title>
        <authorList>
            <person name="Dos Santos R.A.C."/>
            <person name="Rivero-Menendez O."/>
            <person name="Steenwyk J.L."/>
            <person name="Mead M.E."/>
            <person name="Goldman G.H."/>
            <person name="Alastruey-Izquierdo A."/>
            <person name="Rokas A."/>
        </authorList>
    </citation>
    <scope>NUCLEOTIDE SEQUENCE</scope>
    <source>
        <strain evidence="4">CNM-CM5793</strain>
        <strain evidence="5">CNM-CM6106</strain>
    </source>
</reference>
<organism evidence="5 7">
    <name type="scientific">Aspergillus hiratsukae</name>
    <dbReference type="NCBI Taxonomy" id="1194566"/>
    <lineage>
        <taxon>Eukaryota</taxon>
        <taxon>Fungi</taxon>
        <taxon>Dikarya</taxon>
        <taxon>Ascomycota</taxon>
        <taxon>Pezizomycotina</taxon>
        <taxon>Eurotiomycetes</taxon>
        <taxon>Eurotiomycetidae</taxon>
        <taxon>Eurotiales</taxon>
        <taxon>Aspergillaceae</taxon>
        <taxon>Aspergillus</taxon>
        <taxon>Aspergillus subgen. Fumigati</taxon>
    </lineage>
</organism>
<keyword evidence="1" id="KW-0677">Repeat</keyword>
<gene>
    <name evidence="4" type="ORF">CNMCM5793_009329</name>
    <name evidence="5" type="ORF">CNMCM6106_003885</name>
</gene>
<evidence type="ECO:0000313" key="5">
    <source>
        <dbReference type="EMBL" id="KAF7168870.1"/>
    </source>
</evidence>
<feature type="domain" description="Nucleoside phosphorylase" evidence="2">
    <location>
        <begin position="15"/>
        <end position="287"/>
    </location>
</feature>
<dbReference type="GO" id="GO:0009116">
    <property type="term" value="P:nucleoside metabolic process"/>
    <property type="evidence" value="ECO:0007669"/>
    <property type="project" value="InterPro"/>
</dbReference>
<evidence type="ECO:0000259" key="2">
    <source>
        <dbReference type="Pfam" id="PF01048"/>
    </source>
</evidence>
<dbReference type="InterPro" id="IPR000845">
    <property type="entry name" value="Nucleoside_phosphorylase_d"/>
</dbReference>
<dbReference type="PANTHER" id="PTHR46082:SF11">
    <property type="entry name" value="AAA+ ATPASE DOMAIN-CONTAINING PROTEIN-RELATED"/>
    <property type="match status" value="1"/>
</dbReference>
<accession>A0A8H6Q800</accession>
<dbReference type="Pfam" id="PF24883">
    <property type="entry name" value="NPHP3_N"/>
    <property type="match status" value="1"/>
</dbReference>
<evidence type="ECO:0008006" key="8">
    <source>
        <dbReference type="Google" id="ProtNLM"/>
    </source>
</evidence>
<dbReference type="InterPro" id="IPR027417">
    <property type="entry name" value="P-loop_NTPase"/>
</dbReference>
<comment type="caution">
    <text evidence="5">The sequence shown here is derived from an EMBL/GenBank/DDBJ whole genome shotgun (WGS) entry which is preliminary data.</text>
</comment>
<dbReference type="InterPro" id="IPR035994">
    <property type="entry name" value="Nucleoside_phosphorylase_sf"/>
</dbReference>
<evidence type="ECO:0000313" key="6">
    <source>
        <dbReference type="Proteomes" id="UP000630445"/>
    </source>
</evidence>
<name>A0A8H6Q800_9EURO</name>
<sequence length="792" mass="87618">MSKRRRPSAEDYVVGWICALPIELAAATEMLDETYDSVENGGSSRYSLGRINEHNVVVACLPKGQMGTNSAATVAAELKSSFPSIRFGVLVGIGGGVPSADADIRLGDVVVSLPGKMHGGVIQYDFGKSTPNGLERTGFLNAPPTLLLEAVARVQANHIRGQDTRLRDYISHFNRVLAFSSANLGQDVLFDANYRHIGGATCEKCSKERIVERGLRNNDFVIHYGLIASGNLVIKDGAERDRVASELKGVLCFEMEAAGIMNTFPCLVIRGICDYADSHKNKQWQPYAAAMAAAYTKDLLEKQVIEEALNHLPYAVEASFNSYRRQHERTCLVGTRVHVLEEINNWSTRDDNPSIFWLNGWAGTGKSTIARTIARQYYDEQRLGASFLFSRGGGDIGHAGKFVTTIARQLASNILPLQQFVCDAVASYSAIGTQSLSDQWRHLILGPLSKMDSGSGPPSYLLVIDALDECDDDKGIQVILSLLTEAQPLVFLGYPQQTTVLSYCITYRRRLSGACPPAWPGAEAVERLANRAGGLFIWCATACRFIQEGGFFAEERLNSLLQGSTSSTAPEEQLNEIYTSVLRAAILPTYTEQEKEKLCDHLRHVLGTIVILYSPLPLESMCKLIQAPKRRAAHMLAHLHAILDVPDDLTRPLRLHHPSFRDFLIDNNRCRDEDFFVDKHRVHHGLAKSCLQLMSSSLKQDICDVNAPGTSADDVDETQKQQCLPSEIQYACLYWVQHLQNSNVLLKDGDAIHQFLIEHVLHWLEALSWMRRASEGIRALLSLESLAPVSPP</sequence>
<dbReference type="Proteomes" id="UP000630445">
    <property type="component" value="Unassembled WGS sequence"/>
</dbReference>
<dbReference type="InterPro" id="IPR053137">
    <property type="entry name" value="NLR-like"/>
</dbReference>
<dbReference type="SUPFAM" id="SSF53167">
    <property type="entry name" value="Purine and uridine phosphorylases"/>
    <property type="match status" value="1"/>
</dbReference>
<dbReference type="Gene3D" id="3.40.50.1580">
    <property type="entry name" value="Nucleoside phosphorylase domain"/>
    <property type="match status" value="1"/>
</dbReference>
<dbReference type="SUPFAM" id="SSF52540">
    <property type="entry name" value="P-loop containing nucleoside triphosphate hydrolases"/>
    <property type="match status" value="1"/>
</dbReference>
<dbReference type="InterPro" id="IPR056884">
    <property type="entry name" value="NPHP3-like_N"/>
</dbReference>
<dbReference type="Pfam" id="PF01048">
    <property type="entry name" value="PNP_UDP_1"/>
    <property type="match status" value="1"/>
</dbReference>
<dbReference type="EMBL" id="JACBAD010002039">
    <property type="protein sequence ID" value="KAF7121776.1"/>
    <property type="molecule type" value="Genomic_DNA"/>
</dbReference>
<dbReference type="GO" id="GO:0003824">
    <property type="term" value="F:catalytic activity"/>
    <property type="evidence" value="ECO:0007669"/>
    <property type="project" value="InterPro"/>
</dbReference>
<dbReference type="PANTHER" id="PTHR46082">
    <property type="entry name" value="ATP/GTP-BINDING PROTEIN-RELATED"/>
    <property type="match status" value="1"/>
</dbReference>
<keyword evidence="6" id="KW-1185">Reference proteome</keyword>
<dbReference type="EMBL" id="JACBAF010002063">
    <property type="protein sequence ID" value="KAF7168870.1"/>
    <property type="molecule type" value="Genomic_DNA"/>
</dbReference>
<protein>
    <recommendedName>
        <fullName evidence="8">Purine and uridine phosphorylase</fullName>
    </recommendedName>
</protein>
<evidence type="ECO:0000259" key="3">
    <source>
        <dbReference type="Pfam" id="PF24883"/>
    </source>
</evidence>
<evidence type="ECO:0000313" key="7">
    <source>
        <dbReference type="Proteomes" id="UP000662466"/>
    </source>
</evidence>
<dbReference type="Proteomes" id="UP000662466">
    <property type="component" value="Unassembled WGS sequence"/>
</dbReference>
<feature type="domain" description="Nephrocystin 3-like N-terminal" evidence="3">
    <location>
        <begin position="341"/>
        <end position="485"/>
    </location>
</feature>